<dbReference type="AlphaFoldDB" id="A0AA38HHU1"/>
<dbReference type="PANTHER" id="PTHR15678:SF6">
    <property type="entry name" value="BRIDGE-LIKE LIPID TRANSFER PROTEIN FAMILY MEMBER 2"/>
    <property type="match status" value="1"/>
</dbReference>
<reference evidence="1" key="1">
    <citation type="journal article" date="2023" name="G3 (Bethesda)">
        <title>Whole genome assemblies of Zophobas morio and Tenebrio molitor.</title>
        <authorList>
            <person name="Kaur S."/>
            <person name="Stinson S.A."/>
            <person name="diCenzo G.C."/>
        </authorList>
    </citation>
    <scope>NUCLEOTIDE SEQUENCE</scope>
    <source>
        <strain evidence="1">QUZm001</strain>
    </source>
</reference>
<sequence>MKDRAEKNITFLYIKLTQVQLRVSYKANEKHILNCEGFVFNIPSLEYHEHTWTWLDLFMQIKKDCIKLLLQQLIVQKFAVKNTAKEKSASVEGSSASEKEKLDYEKAQKLLGLSRHRAAHSRTSPVVKT</sequence>
<proteinExistence type="predicted"/>
<evidence type="ECO:0000313" key="2">
    <source>
        <dbReference type="Proteomes" id="UP001168821"/>
    </source>
</evidence>
<comment type="caution">
    <text evidence="1">The sequence shown here is derived from an EMBL/GenBank/DDBJ whole genome shotgun (WGS) entry which is preliminary data.</text>
</comment>
<protein>
    <recommendedName>
        <fullName evidence="3">FMP27 C-terminal domain-containing protein</fullName>
    </recommendedName>
</protein>
<accession>A0AA38HHU1</accession>
<evidence type="ECO:0000313" key="1">
    <source>
        <dbReference type="EMBL" id="KAJ3615943.1"/>
    </source>
</evidence>
<evidence type="ECO:0008006" key="3">
    <source>
        <dbReference type="Google" id="ProtNLM"/>
    </source>
</evidence>
<keyword evidence="2" id="KW-1185">Reference proteome</keyword>
<dbReference type="Pfam" id="PF10344">
    <property type="entry name" value="Hobbit"/>
    <property type="match status" value="1"/>
</dbReference>
<name>A0AA38HHU1_9CUCU</name>
<dbReference type="EMBL" id="JALNTZ010003812">
    <property type="protein sequence ID" value="KAJ3615943.1"/>
    <property type="molecule type" value="Genomic_DNA"/>
</dbReference>
<dbReference type="InterPro" id="IPR045167">
    <property type="entry name" value="Hobbit"/>
</dbReference>
<dbReference type="Proteomes" id="UP001168821">
    <property type="component" value="Unassembled WGS sequence"/>
</dbReference>
<organism evidence="1 2">
    <name type="scientific">Zophobas morio</name>
    <dbReference type="NCBI Taxonomy" id="2755281"/>
    <lineage>
        <taxon>Eukaryota</taxon>
        <taxon>Metazoa</taxon>
        <taxon>Ecdysozoa</taxon>
        <taxon>Arthropoda</taxon>
        <taxon>Hexapoda</taxon>
        <taxon>Insecta</taxon>
        <taxon>Pterygota</taxon>
        <taxon>Neoptera</taxon>
        <taxon>Endopterygota</taxon>
        <taxon>Coleoptera</taxon>
        <taxon>Polyphaga</taxon>
        <taxon>Cucujiformia</taxon>
        <taxon>Tenebrionidae</taxon>
        <taxon>Zophobas</taxon>
    </lineage>
</organism>
<gene>
    <name evidence="1" type="ORF">Zmor_012179</name>
</gene>
<dbReference type="PANTHER" id="PTHR15678">
    <property type="entry name" value="ANTIGEN MLAA-22-RELATED"/>
    <property type="match status" value="1"/>
</dbReference>